<dbReference type="AlphaFoldDB" id="A0A8J5W731"/>
<evidence type="ECO:0000313" key="3">
    <source>
        <dbReference type="Proteomes" id="UP000729402"/>
    </source>
</evidence>
<dbReference type="EMBL" id="JAAALK010000084">
    <property type="protein sequence ID" value="KAG8083764.1"/>
    <property type="molecule type" value="Genomic_DNA"/>
</dbReference>
<reference evidence="2" key="1">
    <citation type="journal article" date="2021" name="bioRxiv">
        <title>Whole Genome Assembly and Annotation of Northern Wild Rice, Zizania palustris L., Supports a Whole Genome Duplication in the Zizania Genus.</title>
        <authorList>
            <person name="Haas M."/>
            <person name="Kono T."/>
            <person name="Macchietto M."/>
            <person name="Millas R."/>
            <person name="McGilp L."/>
            <person name="Shao M."/>
            <person name="Duquette J."/>
            <person name="Hirsch C.N."/>
            <person name="Kimball J."/>
        </authorList>
    </citation>
    <scope>NUCLEOTIDE SEQUENCE</scope>
    <source>
        <tissue evidence="2">Fresh leaf tissue</tissue>
    </source>
</reference>
<gene>
    <name evidence="2" type="ORF">GUJ93_ZPchr0016g2576</name>
</gene>
<feature type="region of interest" description="Disordered" evidence="1">
    <location>
        <begin position="106"/>
        <end position="138"/>
    </location>
</feature>
<evidence type="ECO:0000313" key="2">
    <source>
        <dbReference type="EMBL" id="KAG8083764.1"/>
    </source>
</evidence>
<accession>A0A8J5W731</accession>
<feature type="compositionally biased region" description="Basic and acidic residues" evidence="1">
    <location>
        <begin position="116"/>
        <end position="138"/>
    </location>
</feature>
<reference evidence="2" key="2">
    <citation type="submission" date="2021-02" db="EMBL/GenBank/DDBJ databases">
        <authorList>
            <person name="Kimball J.A."/>
            <person name="Haas M.W."/>
            <person name="Macchietto M."/>
            <person name="Kono T."/>
            <person name="Duquette J."/>
            <person name="Shao M."/>
        </authorList>
    </citation>
    <scope>NUCLEOTIDE SEQUENCE</scope>
    <source>
        <tissue evidence="2">Fresh leaf tissue</tissue>
    </source>
</reference>
<evidence type="ECO:0000256" key="1">
    <source>
        <dbReference type="SAM" id="MobiDB-lite"/>
    </source>
</evidence>
<name>A0A8J5W731_ZIZPA</name>
<proteinExistence type="predicted"/>
<organism evidence="2 3">
    <name type="scientific">Zizania palustris</name>
    <name type="common">Northern wild rice</name>
    <dbReference type="NCBI Taxonomy" id="103762"/>
    <lineage>
        <taxon>Eukaryota</taxon>
        <taxon>Viridiplantae</taxon>
        <taxon>Streptophyta</taxon>
        <taxon>Embryophyta</taxon>
        <taxon>Tracheophyta</taxon>
        <taxon>Spermatophyta</taxon>
        <taxon>Magnoliopsida</taxon>
        <taxon>Liliopsida</taxon>
        <taxon>Poales</taxon>
        <taxon>Poaceae</taxon>
        <taxon>BOP clade</taxon>
        <taxon>Oryzoideae</taxon>
        <taxon>Oryzeae</taxon>
        <taxon>Zizaniinae</taxon>
        <taxon>Zizania</taxon>
    </lineage>
</organism>
<keyword evidence="3" id="KW-1185">Reference proteome</keyword>
<comment type="caution">
    <text evidence="2">The sequence shown here is derived from an EMBL/GenBank/DDBJ whole genome shotgun (WGS) entry which is preliminary data.</text>
</comment>
<sequence>MDSQSNAFLQQFFLPQQQTMVKKKYSYVMKKKPILNRLIKNDKKKELLKGTTSQEKENILEATASERMVAVESSKKKRFQEGATSKKMIKFSQGMASEKTMNLEEEMKSQHKVTPKNKETLKEKECHGKMEEKETLKEKESDSVKAFQEGMTFEAKVTLVTSAILLTTKSPAVAYSCSAHRVFPPLDPLVEFFHDKAMSLVEDNPNVEDGMKSVLRSILTKCASNSSDMCIRAFLHVLYANPNRNKEELQSLCEQPM</sequence>
<dbReference type="Proteomes" id="UP000729402">
    <property type="component" value="Unassembled WGS sequence"/>
</dbReference>
<protein>
    <submittedName>
        <fullName evidence="2">Uncharacterized protein</fullName>
    </submittedName>
</protein>